<dbReference type="PRINTS" id="PR00368">
    <property type="entry name" value="FADPNR"/>
</dbReference>
<dbReference type="PANTHER" id="PTHR43014">
    <property type="entry name" value="MERCURIC REDUCTASE"/>
    <property type="match status" value="1"/>
</dbReference>
<evidence type="ECO:0000256" key="4">
    <source>
        <dbReference type="ARBA" id="ARBA00022827"/>
    </source>
</evidence>
<dbReference type="InterPro" id="IPR012999">
    <property type="entry name" value="Pyr_OxRdtase_I_AS"/>
</dbReference>
<evidence type="ECO:0000256" key="9">
    <source>
        <dbReference type="RuleBase" id="RU003691"/>
    </source>
</evidence>
<keyword evidence="6 9" id="KW-0560">Oxidoreductase</keyword>
<evidence type="ECO:0000256" key="6">
    <source>
        <dbReference type="ARBA" id="ARBA00023002"/>
    </source>
</evidence>
<dbReference type="SUPFAM" id="SSF55424">
    <property type="entry name" value="FAD/NAD-linked reductases, dimerisation (C-terminal) domain"/>
    <property type="match status" value="1"/>
</dbReference>
<dbReference type="SUPFAM" id="SSF51905">
    <property type="entry name" value="FAD/NAD(P)-binding domain"/>
    <property type="match status" value="1"/>
</dbReference>
<feature type="domain" description="Pyridine nucleotide-disulphide oxidoreductase dimerisation" evidence="10">
    <location>
        <begin position="341"/>
        <end position="446"/>
    </location>
</feature>
<dbReference type="Pfam" id="PF07992">
    <property type="entry name" value="Pyr_redox_2"/>
    <property type="match status" value="1"/>
</dbReference>
<evidence type="ECO:0000256" key="1">
    <source>
        <dbReference type="ARBA" id="ARBA00001974"/>
    </source>
</evidence>
<dbReference type="PRINTS" id="PR00411">
    <property type="entry name" value="PNDRDTASEI"/>
</dbReference>
<reference evidence="12 13" key="1">
    <citation type="submission" date="2022-08" db="EMBL/GenBank/DDBJ databases">
        <title>Polyphasic taxonomy analysis of Qipengyuania sp.RS5-5.</title>
        <authorList>
            <person name="Xamxidin M."/>
            <person name="Wu M."/>
        </authorList>
    </citation>
    <scope>NUCLEOTIDE SEQUENCE [LARGE SCALE GENOMIC DNA]</scope>
    <source>
        <strain evidence="12 13">RS5-5</strain>
    </source>
</reference>
<evidence type="ECO:0000313" key="12">
    <source>
        <dbReference type="EMBL" id="MCR2834187.1"/>
    </source>
</evidence>
<evidence type="ECO:0000313" key="13">
    <source>
        <dbReference type="Proteomes" id="UP001206067"/>
    </source>
</evidence>
<dbReference type="Proteomes" id="UP001206067">
    <property type="component" value="Unassembled WGS sequence"/>
</dbReference>
<feature type="domain" description="FAD/NAD(P)-binding" evidence="11">
    <location>
        <begin position="5"/>
        <end position="320"/>
    </location>
</feature>
<keyword evidence="13" id="KW-1185">Reference proteome</keyword>
<dbReference type="Gene3D" id="3.50.50.60">
    <property type="entry name" value="FAD/NAD(P)-binding domain"/>
    <property type="match status" value="2"/>
</dbReference>
<sequence length="476" mass="50415">MKFTHDVIVIGGGAAGLTAAGGTALFGLKAALIEGHKMGGECLNNGCVPSKALITAAKRAAEARVATRHGVTLAEPQVDWKGVHAHVHAAIAHIEHHDSAETFEAMGVEVIKGWARVTGKHSVEVDGRQLHAPRIVVATGSKPAVPPVEGLDAVPYLTNENLFDLTERPDHLVIIGGGVIGMEMAQAHRRLGSEVTVVNPGPLMGRDDPDSVAVVQQVMEEEGVRFVFGKVHRVEGAAGAITAHVELDDGGSEAVSGSHLLVAVGRKANCTGFGLEDLGVAMGRNGIETDKRRRTSVKSIYAIGDCRDGPRLTHVSGYEGSNVALEIVTGLPTKVDYRALPWVTFTEPEVAQIGLTEKEARKAHGEKVVVVRQEFSENERATAEDSTKGHMKLVLKGKKVLGVSVVGKNAGELLLPFSQIITGKASTFALGSAIISYPTRSEISKAAAFAAWEPTVFGSLPKKYAAFVAKLRRMMN</sequence>
<evidence type="ECO:0000256" key="2">
    <source>
        <dbReference type="ARBA" id="ARBA00007532"/>
    </source>
</evidence>
<organism evidence="12 13">
    <name type="scientific">Parerythrobacter lacustris</name>
    <dbReference type="NCBI Taxonomy" id="2969984"/>
    <lineage>
        <taxon>Bacteria</taxon>
        <taxon>Pseudomonadati</taxon>
        <taxon>Pseudomonadota</taxon>
        <taxon>Alphaproteobacteria</taxon>
        <taxon>Sphingomonadales</taxon>
        <taxon>Erythrobacteraceae</taxon>
        <taxon>Parerythrobacter</taxon>
    </lineage>
</organism>
<dbReference type="EMBL" id="JANKHH010000005">
    <property type="protein sequence ID" value="MCR2834187.1"/>
    <property type="molecule type" value="Genomic_DNA"/>
</dbReference>
<evidence type="ECO:0000256" key="5">
    <source>
        <dbReference type="ARBA" id="ARBA00022857"/>
    </source>
</evidence>
<protein>
    <submittedName>
        <fullName evidence="12">FAD-dependent oxidoreductase</fullName>
    </submittedName>
</protein>
<proteinExistence type="inferred from homology"/>
<evidence type="ECO:0000259" key="11">
    <source>
        <dbReference type="Pfam" id="PF07992"/>
    </source>
</evidence>
<dbReference type="Gene3D" id="3.30.390.30">
    <property type="match status" value="1"/>
</dbReference>
<keyword evidence="3 9" id="KW-0285">Flavoprotein</keyword>
<accession>A0ABT1XSJ1</accession>
<keyword evidence="5" id="KW-0521">NADP</keyword>
<gene>
    <name evidence="12" type="ORF">NSO95_09550</name>
</gene>
<dbReference type="InterPro" id="IPR016156">
    <property type="entry name" value="FAD/NAD-linked_Rdtase_dimer_sf"/>
</dbReference>
<dbReference type="PROSITE" id="PS00076">
    <property type="entry name" value="PYRIDINE_REDOX_1"/>
    <property type="match status" value="1"/>
</dbReference>
<keyword evidence="4 9" id="KW-0274">FAD</keyword>
<comment type="similarity">
    <text evidence="2 9">Belongs to the class-I pyridine nucleotide-disulfide oxidoreductase family.</text>
</comment>
<dbReference type="InterPro" id="IPR023753">
    <property type="entry name" value="FAD/NAD-binding_dom"/>
</dbReference>
<evidence type="ECO:0000259" key="10">
    <source>
        <dbReference type="Pfam" id="PF02852"/>
    </source>
</evidence>
<dbReference type="PANTHER" id="PTHR43014:SF2">
    <property type="entry name" value="MERCURIC REDUCTASE"/>
    <property type="match status" value="1"/>
</dbReference>
<name>A0ABT1XSJ1_9SPHN</name>
<dbReference type="InterPro" id="IPR004099">
    <property type="entry name" value="Pyr_nucl-diS_OxRdtase_dimer"/>
</dbReference>
<dbReference type="InterPro" id="IPR001100">
    <property type="entry name" value="Pyr_nuc-diS_OxRdtase"/>
</dbReference>
<evidence type="ECO:0000256" key="8">
    <source>
        <dbReference type="ARBA" id="ARBA00023284"/>
    </source>
</evidence>
<keyword evidence="7" id="KW-1015">Disulfide bond</keyword>
<evidence type="ECO:0000256" key="3">
    <source>
        <dbReference type="ARBA" id="ARBA00022630"/>
    </source>
</evidence>
<dbReference type="InterPro" id="IPR036188">
    <property type="entry name" value="FAD/NAD-bd_sf"/>
</dbReference>
<comment type="caution">
    <text evidence="12">The sequence shown here is derived from an EMBL/GenBank/DDBJ whole genome shotgun (WGS) entry which is preliminary data.</text>
</comment>
<evidence type="ECO:0000256" key="7">
    <source>
        <dbReference type="ARBA" id="ARBA00023157"/>
    </source>
</evidence>
<dbReference type="PIRSF" id="PIRSF000350">
    <property type="entry name" value="Mercury_reductase_MerA"/>
    <property type="match status" value="1"/>
</dbReference>
<keyword evidence="8 9" id="KW-0676">Redox-active center</keyword>
<dbReference type="RefSeq" id="WP_257595991.1">
    <property type="nucleotide sequence ID" value="NZ_JANKHH010000005.1"/>
</dbReference>
<dbReference type="Pfam" id="PF02852">
    <property type="entry name" value="Pyr_redox_dim"/>
    <property type="match status" value="1"/>
</dbReference>
<comment type="cofactor">
    <cofactor evidence="1">
        <name>FAD</name>
        <dbReference type="ChEBI" id="CHEBI:57692"/>
    </cofactor>
</comment>